<evidence type="ECO:0000313" key="1">
    <source>
        <dbReference type="EMBL" id="KAK5607000.1"/>
    </source>
</evidence>
<proteinExistence type="predicted"/>
<dbReference type="AlphaFoldDB" id="A0AAV9RDQ8"/>
<reference evidence="1 2" key="1">
    <citation type="submission" date="2021-06" db="EMBL/GenBank/DDBJ databases">
        <authorList>
            <person name="Palmer J.M."/>
        </authorList>
    </citation>
    <scope>NUCLEOTIDE SEQUENCE [LARGE SCALE GENOMIC DNA]</scope>
    <source>
        <strain evidence="1 2">MEX-2019</strain>
        <tissue evidence="1">Muscle</tissue>
    </source>
</reference>
<gene>
    <name evidence="1" type="ORF">CRENBAI_010842</name>
</gene>
<dbReference type="EMBL" id="JAHHUM010002038">
    <property type="protein sequence ID" value="KAK5607000.1"/>
    <property type="molecule type" value="Genomic_DNA"/>
</dbReference>
<name>A0AAV9RDQ8_9TELE</name>
<sequence length="54" mass="6384">MPIRSFDKIKIVVFLLQSHVKAQKQQGWKDGDNDKSAYRKEVDCLVHWCSQNHQ</sequence>
<keyword evidence="2" id="KW-1185">Reference proteome</keyword>
<protein>
    <submittedName>
        <fullName evidence="1">Uncharacterized protein</fullName>
    </submittedName>
</protein>
<comment type="caution">
    <text evidence="1">The sequence shown here is derived from an EMBL/GenBank/DDBJ whole genome shotgun (WGS) entry which is preliminary data.</text>
</comment>
<dbReference type="Proteomes" id="UP001311232">
    <property type="component" value="Unassembled WGS sequence"/>
</dbReference>
<organism evidence="1 2">
    <name type="scientific">Crenichthys baileyi</name>
    <name type="common">White River springfish</name>
    <dbReference type="NCBI Taxonomy" id="28760"/>
    <lineage>
        <taxon>Eukaryota</taxon>
        <taxon>Metazoa</taxon>
        <taxon>Chordata</taxon>
        <taxon>Craniata</taxon>
        <taxon>Vertebrata</taxon>
        <taxon>Euteleostomi</taxon>
        <taxon>Actinopterygii</taxon>
        <taxon>Neopterygii</taxon>
        <taxon>Teleostei</taxon>
        <taxon>Neoteleostei</taxon>
        <taxon>Acanthomorphata</taxon>
        <taxon>Ovalentaria</taxon>
        <taxon>Atherinomorphae</taxon>
        <taxon>Cyprinodontiformes</taxon>
        <taxon>Goodeidae</taxon>
        <taxon>Crenichthys</taxon>
    </lineage>
</organism>
<evidence type="ECO:0000313" key="2">
    <source>
        <dbReference type="Proteomes" id="UP001311232"/>
    </source>
</evidence>
<accession>A0AAV9RDQ8</accession>